<feature type="chain" id="PRO_5046588845" evidence="1">
    <location>
        <begin position="18"/>
        <end position="254"/>
    </location>
</feature>
<dbReference type="Proteomes" id="UP001233360">
    <property type="component" value="Unassembled WGS sequence"/>
</dbReference>
<dbReference type="RefSeq" id="WP_120429486.1">
    <property type="nucleotide sequence ID" value="NZ_JAUTBK010000002.1"/>
</dbReference>
<evidence type="ECO:0000259" key="3">
    <source>
        <dbReference type="Pfam" id="PF14302"/>
    </source>
</evidence>
<protein>
    <submittedName>
        <fullName evidence="4">Heat shock protein HslJ</fullName>
    </submittedName>
</protein>
<dbReference type="InterPro" id="IPR038670">
    <property type="entry name" value="HslJ-like_sf"/>
</dbReference>
<dbReference type="Gene3D" id="2.40.128.270">
    <property type="match status" value="1"/>
</dbReference>
<sequence length="254" mass="28890">MKIKYLILAFLPFSLMACQSMQSSKPVSIMTEKKINEAQTLTAYTWSYQPSGTPTPIQLHFTADHLSITTGCNNQGSSWKIEGHHLVTSSLVSTMKACSPELMKNEQFSSNLLNDQKVKFELNTSSVEQPSLIITAADGQKYEFKGTMTPETKYQSQGEIIFLEISPETKPCTGVAPQTCLQVREIKYNDKGIKTQVDKDWTLFYDQIQGFQHRADQRVIVRIKRYERKNPAADQSKYAYVQDMIVEQEIVQKP</sequence>
<dbReference type="InterPro" id="IPR005184">
    <property type="entry name" value="DUF306_Meta_HslJ"/>
</dbReference>
<dbReference type="InterPro" id="IPR025485">
    <property type="entry name" value="DUF4377"/>
</dbReference>
<comment type="caution">
    <text evidence="4">The sequence shown here is derived from an EMBL/GenBank/DDBJ whole genome shotgun (WGS) entry which is preliminary data.</text>
</comment>
<feature type="signal peptide" evidence="1">
    <location>
        <begin position="1"/>
        <end position="17"/>
    </location>
</feature>
<name>A0ABU0UUC1_ACIBI</name>
<dbReference type="PROSITE" id="PS51257">
    <property type="entry name" value="PROKAR_LIPOPROTEIN"/>
    <property type="match status" value="1"/>
</dbReference>
<gene>
    <name evidence="4" type="ORF">QE380_001072</name>
</gene>
<organism evidence="4 5">
    <name type="scientific">Acinetobacter baylyi</name>
    <dbReference type="NCBI Taxonomy" id="202950"/>
    <lineage>
        <taxon>Bacteria</taxon>
        <taxon>Pseudomonadati</taxon>
        <taxon>Pseudomonadota</taxon>
        <taxon>Gammaproteobacteria</taxon>
        <taxon>Moraxellales</taxon>
        <taxon>Moraxellaceae</taxon>
        <taxon>Acinetobacter</taxon>
    </lineage>
</organism>
<reference evidence="4 5" key="1">
    <citation type="submission" date="2023-07" db="EMBL/GenBank/DDBJ databases">
        <title>Functional and genomic diversity of the sorghum phyllosphere microbiome.</title>
        <authorList>
            <person name="Shade A."/>
        </authorList>
    </citation>
    <scope>NUCLEOTIDE SEQUENCE [LARGE SCALE GENOMIC DNA]</scope>
    <source>
        <strain evidence="4 5">SORGH_AS_0887</strain>
    </source>
</reference>
<keyword evidence="5" id="KW-1185">Reference proteome</keyword>
<dbReference type="Pfam" id="PF03724">
    <property type="entry name" value="META"/>
    <property type="match status" value="1"/>
</dbReference>
<evidence type="ECO:0000313" key="4">
    <source>
        <dbReference type="EMBL" id="MDQ1208149.1"/>
    </source>
</evidence>
<feature type="domain" description="DUF4377" evidence="3">
    <location>
        <begin position="165"/>
        <end position="248"/>
    </location>
</feature>
<dbReference type="EMBL" id="JAUTBK010000002">
    <property type="protein sequence ID" value="MDQ1208149.1"/>
    <property type="molecule type" value="Genomic_DNA"/>
</dbReference>
<accession>A0ABU0UUC1</accession>
<dbReference type="Pfam" id="PF14302">
    <property type="entry name" value="DUF4377"/>
    <property type="match status" value="1"/>
</dbReference>
<keyword evidence="4" id="KW-0346">Stress response</keyword>
<dbReference type="PANTHER" id="PTHR35535">
    <property type="entry name" value="HEAT SHOCK PROTEIN HSLJ"/>
    <property type="match status" value="1"/>
</dbReference>
<evidence type="ECO:0000259" key="2">
    <source>
        <dbReference type="Pfam" id="PF03724"/>
    </source>
</evidence>
<feature type="domain" description="DUF306" evidence="2">
    <location>
        <begin position="46"/>
        <end position="140"/>
    </location>
</feature>
<evidence type="ECO:0000313" key="5">
    <source>
        <dbReference type="Proteomes" id="UP001233360"/>
    </source>
</evidence>
<keyword evidence="1" id="KW-0732">Signal</keyword>
<dbReference type="InterPro" id="IPR053147">
    <property type="entry name" value="Hsp_HslJ-like"/>
</dbReference>
<proteinExistence type="predicted"/>
<dbReference type="PANTHER" id="PTHR35535:SF1">
    <property type="entry name" value="HEAT SHOCK PROTEIN HSLJ"/>
    <property type="match status" value="1"/>
</dbReference>
<evidence type="ECO:0000256" key="1">
    <source>
        <dbReference type="SAM" id="SignalP"/>
    </source>
</evidence>